<keyword evidence="1" id="KW-0732">Signal</keyword>
<name>A0ABX9KHV6_9FUSO</name>
<keyword evidence="3" id="KW-1185">Reference proteome</keyword>
<feature type="chain" id="PRO_5046759778" evidence="1">
    <location>
        <begin position="23"/>
        <end position="285"/>
    </location>
</feature>
<dbReference type="Gene3D" id="3.40.190.10">
    <property type="entry name" value="Periplasmic binding protein-like II"/>
    <property type="match status" value="2"/>
</dbReference>
<evidence type="ECO:0000313" key="3">
    <source>
        <dbReference type="Proteomes" id="UP000263486"/>
    </source>
</evidence>
<feature type="signal peptide" evidence="1">
    <location>
        <begin position="1"/>
        <end position="22"/>
    </location>
</feature>
<protein>
    <submittedName>
        <fullName evidence="2">ABC transporter substrate-binding protein</fullName>
    </submittedName>
</protein>
<dbReference type="InterPro" id="IPR027024">
    <property type="entry name" value="UCP027386_ABC_sbc_TM0202"/>
</dbReference>
<dbReference type="PIRSF" id="PIRSF027386">
    <property type="entry name" value="UCP027386_ABC_sbc_TM0202"/>
    <property type="match status" value="1"/>
</dbReference>
<dbReference type="PANTHER" id="PTHR30024:SF46">
    <property type="entry name" value="ABC TRANSPORTER, SUBSTRATE-BINDING LIPOPROTEIN"/>
    <property type="match status" value="1"/>
</dbReference>
<organism evidence="2 3">
    <name type="scientific">Psychrilyobacter piezotolerans</name>
    <dbReference type="NCBI Taxonomy" id="2293438"/>
    <lineage>
        <taxon>Bacteria</taxon>
        <taxon>Fusobacteriati</taxon>
        <taxon>Fusobacteriota</taxon>
        <taxon>Fusobacteriia</taxon>
        <taxon>Fusobacteriales</taxon>
        <taxon>Fusobacteriaceae</taxon>
        <taxon>Psychrilyobacter</taxon>
    </lineage>
</organism>
<accession>A0ABX9KHV6</accession>
<evidence type="ECO:0000313" key="2">
    <source>
        <dbReference type="EMBL" id="REI41701.1"/>
    </source>
</evidence>
<dbReference type="Proteomes" id="UP000263486">
    <property type="component" value="Unassembled WGS sequence"/>
</dbReference>
<proteinExistence type="predicted"/>
<gene>
    <name evidence="2" type="ORF">DYH56_06035</name>
</gene>
<reference evidence="2 3" key="1">
    <citation type="submission" date="2018-08" db="EMBL/GenBank/DDBJ databases">
        <title>Draft genome sequence of Psychrilyobacter sp. strain SD5 isolated from Black Sea water.</title>
        <authorList>
            <person name="Yadav S."/>
            <person name="Villanueva L."/>
            <person name="Damste J.S.S."/>
        </authorList>
    </citation>
    <scope>NUCLEOTIDE SEQUENCE [LARGE SCALE GENOMIC DNA]</scope>
    <source>
        <strain evidence="2 3">SD5</strain>
    </source>
</reference>
<sequence length="285" mass="32353">MIRKKIKITALLSLAISISSFSMDIYTPKAPPSIPMLPMKDEVKIHYYQDVHTEIIPKIIKNQDGIYVIPTNLGENLKNKGLELKLLGVTSQGLISIISNKKIENIRDLDGENILIGAQGSSPDIISKFLFKKNNIAPKITYRSTPEIAKLMILQKGDNAVLPEPMATLVLEKNSKLIRTIVYRDEWRKLTSLSGIPQVGLYTTSKYSKTHSKEIENFIDEYKKNLKDLKKNPDEFIDLAQVNFNINLSKKGYEESIKYMNLTLIDGKKGDKLVKEYIKILGENR</sequence>
<dbReference type="PANTHER" id="PTHR30024">
    <property type="entry name" value="ALIPHATIC SULFONATES-BINDING PROTEIN-RELATED"/>
    <property type="match status" value="1"/>
</dbReference>
<evidence type="ECO:0000256" key="1">
    <source>
        <dbReference type="SAM" id="SignalP"/>
    </source>
</evidence>
<dbReference type="SUPFAM" id="SSF53850">
    <property type="entry name" value="Periplasmic binding protein-like II"/>
    <property type="match status" value="1"/>
</dbReference>
<dbReference type="RefSeq" id="WP_114641969.1">
    <property type="nucleotide sequence ID" value="NZ_JAACIO010000008.1"/>
</dbReference>
<dbReference type="EMBL" id="QUAJ01000008">
    <property type="protein sequence ID" value="REI41701.1"/>
    <property type="molecule type" value="Genomic_DNA"/>
</dbReference>
<comment type="caution">
    <text evidence="2">The sequence shown here is derived from an EMBL/GenBank/DDBJ whole genome shotgun (WGS) entry which is preliminary data.</text>
</comment>